<evidence type="ECO:0000313" key="4">
    <source>
        <dbReference type="Proteomes" id="UP000192738"/>
    </source>
</evidence>
<keyword evidence="1" id="KW-0175">Coiled coil</keyword>
<dbReference type="SUPFAM" id="SSF49265">
    <property type="entry name" value="Fibronectin type III"/>
    <property type="match status" value="1"/>
</dbReference>
<organism evidence="3 4">
    <name type="scientific">Sporomusa malonica</name>
    <dbReference type="NCBI Taxonomy" id="112901"/>
    <lineage>
        <taxon>Bacteria</taxon>
        <taxon>Bacillati</taxon>
        <taxon>Bacillota</taxon>
        <taxon>Negativicutes</taxon>
        <taxon>Selenomonadales</taxon>
        <taxon>Sporomusaceae</taxon>
        <taxon>Sporomusa</taxon>
    </lineage>
</organism>
<evidence type="ECO:0000256" key="1">
    <source>
        <dbReference type="ARBA" id="ARBA00023054"/>
    </source>
</evidence>
<dbReference type="Gene3D" id="2.60.40.10">
    <property type="entry name" value="Immunoglobulins"/>
    <property type="match status" value="1"/>
</dbReference>
<dbReference type="InterPro" id="IPR050672">
    <property type="entry name" value="FBXO45-Fsn/SPSB_families"/>
</dbReference>
<proteinExistence type="predicted"/>
<dbReference type="CDD" id="cd00063">
    <property type="entry name" value="FN3"/>
    <property type="match status" value="1"/>
</dbReference>
<dbReference type="InterPro" id="IPR013320">
    <property type="entry name" value="ConA-like_dom_sf"/>
</dbReference>
<dbReference type="InterPro" id="IPR043136">
    <property type="entry name" value="B30.2/SPRY_sf"/>
</dbReference>
<dbReference type="Proteomes" id="UP000192738">
    <property type="component" value="Unassembled WGS sequence"/>
</dbReference>
<dbReference type="OrthoDB" id="1682307at2"/>
<gene>
    <name evidence="3" type="ORF">SAMN04488500_107173</name>
</gene>
<dbReference type="STRING" id="112901.SAMN04488500_107173"/>
<dbReference type="SMART" id="SM00449">
    <property type="entry name" value="SPRY"/>
    <property type="match status" value="1"/>
</dbReference>
<dbReference type="InterPro" id="IPR003877">
    <property type="entry name" value="SPRY_dom"/>
</dbReference>
<dbReference type="PROSITE" id="PS50188">
    <property type="entry name" value="B302_SPRY"/>
    <property type="match status" value="1"/>
</dbReference>
<feature type="domain" description="B30.2/SPRY" evidence="2">
    <location>
        <begin position="1"/>
        <end position="172"/>
    </location>
</feature>
<dbReference type="CDD" id="cd11709">
    <property type="entry name" value="SPRY"/>
    <property type="match status" value="1"/>
</dbReference>
<dbReference type="InterPro" id="IPR036116">
    <property type="entry name" value="FN3_sf"/>
</dbReference>
<dbReference type="InterPro" id="IPR013783">
    <property type="entry name" value="Ig-like_fold"/>
</dbReference>
<name>A0A1W2BGV0_9FIRM</name>
<evidence type="ECO:0000259" key="2">
    <source>
        <dbReference type="PROSITE" id="PS50188"/>
    </source>
</evidence>
<dbReference type="PANTHER" id="PTHR12245">
    <property type="entry name" value="SPRY DOMAIN CONTAINING SOCS BOX PROTEIN"/>
    <property type="match status" value="1"/>
</dbReference>
<dbReference type="Pfam" id="PF00622">
    <property type="entry name" value="SPRY"/>
    <property type="match status" value="1"/>
</dbReference>
<protein>
    <submittedName>
        <fullName evidence="3">SPRY domain-containing protein</fullName>
    </submittedName>
</protein>
<evidence type="ECO:0000313" key="3">
    <source>
        <dbReference type="EMBL" id="SMC72153.1"/>
    </source>
</evidence>
<accession>A0A1W2BGV0</accession>
<dbReference type="PANTHER" id="PTHR12245:SF5">
    <property type="entry name" value="SPRY DOMAIN-CONTAINING SOCS BOX PROTEIN 3"/>
    <property type="match status" value="1"/>
</dbReference>
<dbReference type="Gene3D" id="2.60.120.920">
    <property type="match status" value="1"/>
</dbReference>
<dbReference type="SUPFAM" id="SSF49899">
    <property type="entry name" value="Concanavalin A-like lectins/glucanases"/>
    <property type="match status" value="1"/>
</dbReference>
<dbReference type="InterPro" id="IPR001870">
    <property type="entry name" value="B30.2/SPRY"/>
</dbReference>
<dbReference type="EMBL" id="FWXI01000007">
    <property type="protein sequence ID" value="SMC72153.1"/>
    <property type="molecule type" value="Genomic_DNA"/>
</dbReference>
<reference evidence="3 4" key="1">
    <citation type="submission" date="2017-04" db="EMBL/GenBank/DDBJ databases">
        <authorList>
            <person name="Afonso C.L."/>
            <person name="Miller P.J."/>
            <person name="Scott M.A."/>
            <person name="Spackman E."/>
            <person name="Goraichik I."/>
            <person name="Dimitrov K.M."/>
            <person name="Suarez D.L."/>
            <person name="Swayne D.E."/>
        </authorList>
    </citation>
    <scope>NUCLEOTIDE SEQUENCE [LARGE SCALE GENOMIC DNA]</scope>
    <source>
        <strain evidence="3 4">DSM 5090</strain>
    </source>
</reference>
<dbReference type="AlphaFoldDB" id="A0A1W2BGV0"/>
<dbReference type="InterPro" id="IPR003961">
    <property type="entry name" value="FN3_dom"/>
</dbReference>
<dbReference type="RefSeq" id="WP_084575678.1">
    <property type="nucleotide sequence ID" value="NZ_CP155572.1"/>
</dbReference>
<sequence length="349" mass="37613">MSCKWVKVDSQRYLLSNNDLTVFGGETVSAYAILADISYDSGKKYFEVKIDRLDKGGDPNIAIGVAIENSMLAYGLEGDPVMRCYTSGGNLLAGTNVRPLPNYGEIFTVGDVIGVALNLDDGILTFYKNGVSQGVACSDMTAFRQEVKLCPTHRSYGTSTAQVTANFGATPFSYPIPDGYEKWDSINDVVPRLSATAGDARVTLSWTTVIGATGYNVKRATTAGGPYTTIASNVTGPSYTDNAVTNGTTYYYVVTAITADSESGNSNEASATPIATSVEDENVLLRITMNDSSEREYKVSKTIADDLANWCNRTLGTGNSCFVFNKGIQNSKEYLFYEKIISFEVIPVA</sequence>
<keyword evidence="4" id="KW-1185">Reference proteome</keyword>